<gene>
    <name evidence="1" type="ORF">WT56_03080</name>
</gene>
<protein>
    <submittedName>
        <fullName evidence="1">Uncharacterized protein</fullName>
    </submittedName>
</protein>
<proteinExistence type="predicted"/>
<dbReference type="AlphaFoldDB" id="A0A132EME2"/>
<reference evidence="1 2" key="1">
    <citation type="submission" date="2015-11" db="EMBL/GenBank/DDBJ databases">
        <title>Expanding the genomic diversity of Burkholderia species for the development of highly accurate diagnostics.</title>
        <authorList>
            <person name="Sahl J."/>
            <person name="Keim P."/>
            <person name="Wagner D."/>
        </authorList>
    </citation>
    <scope>NUCLEOTIDE SEQUENCE [LARGE SCALE GENOMIC DNA]</scope>
    <source>
        <strain evidence="1 2">MSMB368WGS</strain>
    </source>
</reference>
<evidence type="ECO:0000313" key="1">
    <source>
        <dbReference type="EMBL" id="KWF37696.1"/>
    </source>
</evidence>
<dbReference type="EMBL" id="LPJR01000001">
    <property type="protein sequence ID" value="KWF37696.1"/>
    <property type="molecule type" value="Genomic_DNA"/>
</dbReference>
<sequence>MKPVSVDTVLAAAEILGAHPHVDDETEQRVRALVDDDLTMRRLVDIIPEAFGLVVASHLPSASGMTLPDSFSVQDESGTWHTVPIDCEPVFVAALEIARHAFHAGPRHLVKNNAERSSMLCAISNALDDGVSLAGSTLGGPAFLGLPVSLYA</sequence>
<accession>A0A132EME2</accession>
<dbReference type="Proteomes" id="UP000062912">
    <property type="component" value="Unassembled WGS sequence"/>
</dbReference>
<evidence type="ECO:0000313" key="2">
    <source>
        <dbReference type="Proteomes" id="UP000062912"/>
    </source>
</evidence>
<organism evidence="1 2">
    <name type="scientific">Burkholderia pseudomultivorans</name>
    <dbReference type="NCBI Taxonomy" id="1207504"/>
    <lineage>
        <taxon>Bacteria</taxon>
        <taxon>Pseudomonadati</taxon>
        <taxon>Pseudomonadota</taxon>
        <taxon>Betaproteobacteria</taxon>
        <taxon>Burkholderiales</taxon>
        <taxon>Burkholderiaceae</taxon>
        <taxon>Burkholderia</taxon>
        <taxon>Burkholderia cepacia complex</taxon>
    </lineage>
</organism>
<name>A0A132EME2_9BURK</name>
<comment type="caution">
    <text evidence="1">The sequence shown here is derived from an EMBL/GenBank/DDBJ whole genome shotgun (WGS) entry which is preliminary data.</text>
</comment>